<evidence type="ECO:0000259" key="2">
    <source>
        <dbReference type="SMART" id="SM00471"/>
    </source>
</evidence>
<organism evidence="3 4">
    <name type="scientific">Imshaugia aleurites</name>
    <dbReference type="NCBI Taxonomy" id="172621"/>
    <lineage>
        <taxon>Eukaryota</taxon>
        <taxon>Fungi</taxon>
        <taxon>Dikarya</taxon>
        <taxon>Ascomycota</taxon>
        <taxon>Pezizomycotina</taxon>
        <taxon>Lecanoromycetes</taxon>
        <taxon>OSLEUM clade</taxon>
        <taxon>Lecanoromycetidae</taxon>
        <taxon>Lecanorales</taxon>
        <taxon>Lecanorineae</taxon>
        <taxon>Parmeliaceae</taxon>
        <taxon>Imshaugia</taxon>
    </lineage>
</organism>
<evidence type="ECO:0000256" key="1">
    <source>
        <dbReference type="SAM" id="MobiDB-lite"/>
    </source>
</evidence>
<feature type="compositionally biased region" description="Polar residues" evidence="1">
    <location>
        <begin position="257"/>
        <end position="267"/>
    </location>
</feature>
<dbReference type="Proteomes" id="UP000664534">
    <property type="component" value="Unassembled WGS sequence"/>
</dbReference>
<dbReference type="PANTHER" id="PTHR33594:SF1">
    <property type="entry name" value="HD_PDEASE DOMAIN-CONTAINING PROTEIN"/>
    <property type="match status" value="1"/>
</dbReference>
<dbReference type="SMART" id="SM00471">
    <property type="entry name" value="HDc"/>
    <property type="match status" value="1"/>
</dbReference>
<feature type="compositionally biased region" description="Pro residues" evidence="1">
    <location>
        <begin position="271"/>
        <end position="287"/>
    </location>
</feature>
<proteinExistence type="predicted"/>
<dbReference type="AlphaFoldDB" id="A0A8H3IR01"/>
<reference evidence="3" key="1">
    <citation type="submission" date="2021-03" db="EMBL/GenBank/DDBJ databases">
        <authorList>
            <person name="Tagirdzhanova G."/>
        </authorList>
    </citation>
    <scope>NUCLEOTIDE SEQUENCE</scope>
</reference>
<protein>
    <recommendedName>
        <fullName evidence="2">HD/PDEase domain-containing protein</fullName>
    </recommendedName>
</protein>
<evidence type="ECO:0000313" key="4">
    <source>
        <dbReference type="Proteomes" id="UP000664534"/>
    </source>
</evidence>
<dbReference type="Gene3D" id="1.10.472.50">
    <property type="entry name" value="HD-domain/PDEase-like"/>
    <property type="match status" value="1"/>
</dbReference>
<dbReference type="InterPro" id="IPR003607">
    <property type="entry name" value="HD/PDEase_dom"/>
</dbReference>
<accession>A0A8H3IR01</accession>
<feature type="region of interest" description="Disordered" evidence="1">
    <location>
        <begin position="418"/>
        <end position="487"/>
    </location>
</feature>
<dbReference type="OrthoDB" id="16547at2759"/>
<feature type="compositionally biased region" description="Basic and acidic residues" evidence="1">
    <location>
        <begin position="429"/>
        <end position="443"/>
    </location>
</feature>
<name>A0A8H3IR01_9LECA</name>
<dbReference type="EMBL" id="CAJPDT010000035">
    <property type="protein sequence ID" value="CAF9924170.1"/>
    <property type="molecule type" value="Genomic_DNA"/>
</dbReference>
<keyword evidence="4" id="KW-1185">Reference proteome</keyword>
<gene>
    <name evidence="3" type="ORF">IMSHALPRED_006132</name>
</gene>
<feature type="region of interest" description="Disordered" evidence="1">
    <location>
        <begin position="236"/>
        <end position="287"/>
    </location>
</feature>
<dbReference type="SUPFAM" id="SSF46689">
    <property type="entry name" value="Homeodomain-like"/>
    <property type="match status" value="1"/>
</dbReference>
<dbReference type="SUPFAM" id="SSF109604">
    <property type="entry name" value="HD-domain/PDEase-like"/>
    <property type="match status" value="1"/>
</dbReference>
<dbReference type="PANTHER" id="PTHR33594">
    <property type="entry name" value="SUPERFAMILY HYDROLASE, PUTATIVE (AFU_ORTHOLOGUE AFUA_1G03035)-RELATED"/>
    <property type="match status" value="1"/>
</dbReference>
<evidence type="ECO:0000313" key="3">
    <source>
        <dbReference type="EMBL" id="CAF9924170.1"/>
    </source>
</evidence>
<dbReference type="InterPro" id="IPR009057">
    <property type="entry name" value="Homeodomain-like_sf"/>
</dbReference>
<dbReference type="Gene3D" id="1.10.3210.50">
    <property type="match status" value="1"/>
</dbReference>
<sequence length="487" mass="53964">MPRALSTALRARIKADLAAGHDIKTIMATHAISDKKARAMKKLYDNCGEVWLPKKKGAARTGRPPKITPEHEERLRLYLADRPDAYIKDMCKFLEGACGILVDESTMWRTVRRLGWQAQRVVKPRDERGFWVQTLPRDESGNVVTNAQKRKPMKRREPSMNLSRGMTRHLMAKTRDFVKDYMAQAHFDVSHNYGHVQRVLALSREIQRVEQKKFKHIKFDETITELVALMHDIDDHKYQRPPPAQHQTSLPSPPSNLDPQSPATSIDPNLQLPPPPPPPLQPPIPPTPAVESHLIALGWPPHIAITVSIICASISFTTETQHPDIHLSALRRFPELAIVQDADRLDALGAIGIGRTFAYGGARGRDLSDTLKHFEDKLVKLEGMMKTGEGKRMARVGSERVALFKGWLGEEIEMSGGGVEVDGNGVGVRDGDVDVEMGDRGNGRETPPLDLRASDQDPGRQLMDAIGETGDVGGSSGDESSDGSESE</sequence>
<comment type="caution">
    <text evidence="3">The sequence shown here is derived from an EMBL/GenBank/DDBJ whole genome shotgun (WGS) entry which is preliminary data.</text>
</comment>
<feature type="compositionally biased region" description="Gly residues" evidence="1">
    <location>
        <begin position="418"/>
        <end position="428"/>
    </location>
</feature>
<feature type="domain" description="HD/PDEase" evidence="2">
    <location>
        <begin position="188"/>
        <end position="357"/>
    </location>
</feature>